<organism evidence="1 2">
    <name type="scientific">Prunus yedoensis var. nudiflora</name>
    <dbReference type="NCBI Taxonomy" id="2094558"/>
    <lineage>
        <taxon>Eukaryota</taxon>
        <taxon>Viridiplantae</taxon>
        <taxon>Streptophyta</taxon>
        <taxon>Embryophyta</taxon>
        <taxon>Tracheophyta</taxon>
        <taxon>Spermatophyta</taxon>
        <taxon>Magnoliopsida</taxon>
        <taxon>eudicotyledons</taxon>
        <taxon>Gunneridae</taxon>
        <taxon>Pentapetalae</taxon>
        <taxon>rosids</taxon>
        <taxon>fabids</taxon>
        <taxon>Rosales</taxon>
        <taxon>Rosaceae</taxon>
        <taxon>Amygdaloideae</taxon>
        <taxon>Amygdaleae</taxon>
        <taxon>Prunus</taxon>
    </lineage>
</organism>
<reference evidence="1 2" key="1">
    <citation type="submission" date="2018-02" db="EMBL/GenBank/DDBJ databases">
        <title>Draft genome of wild Prunus yedoensis var. nudiflora.</title>
        <authorList>
            <person name="Baek S."/>
            <person name="Kim J.-H."/>
            <person name="Choi K."/>
            <person name="Kim G.-B."/>
            <person name="Cho A."/>
            <person name="Jang H."/>
            <person name="Shin C.-H."/>
            <person name="Yu H.-J."/>
            <person name="Mun J.-H."/>
        </authorList>
    </citation>
    <scope>NUCLEOTIDE SEQUENCE [LARGE SCALE GENOMIC DNA]</scope>
    <source>
        <strain evidence="2">cv. Jeju island</strain>
        <tissue evidence="1">Leaf</tissue>
    </source>
</reference>
<sequence length="112" mass="13212">MDTRHAQPKIWLNQMKGVHHKQLVHQIVKEKQVVRREIHEAQKERQSKCKYHHKSGRKGYVGVAEDLYEKNVVEKGEEIDRALLWKYARKDKNGEIVDKEVALMAEKILSTN</sequence>
<keyword evidence="2" id="KW-1185">Reference proteome</keyword>
<dbReference type="AlphaFoldDB" id="A0A314XLL2"/>
<evidence type="ECO:0000313" key="1">
    <source>
        <dbReference type="EMBL" id="PQP93179.1"/>
    </source>
</evidence>
<dbReference type="Pfam" id="PF03004">
    <property type="entry name" value="Transposase_24"/>
    <property type="match status" value="1"/>
</dbReference>
<comment type="caution">
    <text evidence="1">The sequence shown here is derived from an EMBL/GenBank/DDBJ whole genome shotgun (WGS) entry which is preliminary data.</text>
</comment>
<accession>A0A314XLL2</accession>
<proteinExistence type="predicted"/>
<evidence type="ECO:0000313" key="2">
    <source>
        <dbReference type="Proteomes" id="UP000250321"/>
    </source>
</evidence>
<dbReference type="InterPro" id="IPR004252">
    <property type="entry name" value="Probable_transposase_24"/>
</dbReference>
<dbReference type="Proteomes" id="UP000250321">
    <property type="component" value="Unassembled WGS sequence"/>
</dbReference>
<dbReference type="EMBL" id="PJQY01002483">
    <property type="protein sequence ID" value="PQP93179.1"/>
    <property type="molecule type" value="Genomic_DNA"/>
</dbReference>
<dbReference type="OrthoDB" id="1194594at2759"/>
<gene>
    <name evidence="1" type="ORF">Pyn_26790</name>
</gene>
<protein>
    <submittedName>
        <fullName evidence="1">Uncharacterized protein</fullName>
    </submittedName>
</protein>
<name>A0A314XLL2_PRUYE</name>